<feature type="non-terminal residue" evidence="1">
    <location>
        <position position="1"/>
    </location>
</feature>
<gene>
    <name evidence="1" type="ORF">LOAG_16122</name>
</gene>
<sequence length="64" mass="7397">PVNQMFGWLQWGYIEDNDDDDMCHSDISLKLMRETTSFSSFYKCTKMSATFSTQECGIFPPLVC</sequence>
<accession>A0A1S0TEK4</accession>
<dbReference type="RefSeq" id="XP_003151658.1">
    <property type="nucleotide sequence ID" value="XM_003151610.1"/>
</dbReference>
<organism evidence="1">
    <name type="scientific">Loa loa</name>
    <name type="common">Eye worm</name>
    <name type="synonym">Filaria loa</name>
    <dbReference type="NCBI Taxonomy" id="7209"/>
    <lineage>
        <taxon>Eukaryota</taxon>
        <taxon>Metazoa</taxon>
        <taxon>Ecdysozoa</taxon>
        <taxon>Nematoda</taxon>
        <taxon>Chromadorea</taxon>
        <taxon>Rhabditida</taxon>
        <taxon>Spirurina</taxon>
        <taxon>Spiruromorpha</taxon>
        <taxon>Filarioidea</taxon>
        <taxon>Onchocercidae</taxon>
        <taxon>Loa</taxon>
    </lineage>
</organism>
<protein>
    <submittedName>
        <fullName evidence="1">Uncharacterized protein</fullName>
    </submittedName>
</protein>
<name>A0A1S0TEK4_LOALO</name>
<proteinExistence type="predicted"/>
<dbReference type="KEGG" id="loa:LOAG_16122"/>
<evidence type="ECO:0000313" key="1">
    <source>
        <dbReference type="EMBL" id="EFO12411.1"/>
    </source>
</evidence>
<dbReference type="InParanoid" id="A0A1S0TEK4"/>
<dbReference type="CTD" id="9953619"/>
<dbReference type="GeneID" id="9953619"/>
<dbReference type="EMBL" id="JH716236">
    <property type="protein sequence ID" value="EFO12411.1"/>
    <property type="molecule type" value="Genomic_DNA"/>
</dbReference>
<dbReference type="AlphaFoldDB" id="A0A1S0TEK4"/>
<reference evidence="1" key="1">
    <citation type="submission" date="2012-04" db="EMBL/GenBank/DDBJ databases">
        <title>The Genome Sequence of Loa loa.</title>
        <authorList>
            <consortium name="The Broad Institute Genome Sequencing Platform"/>
            <consortium name="Broad Institute Genome Sequencing Center for Infectious Disease"/>
            <person name="Nutman T.B."/>
            <person name="Fink D.L."/>
            <person name="Russ C."/>
            <person name="Young S."/>
            <person name="Zeng Q."/>
            <person name="Gargeya S."/>
            <person name="Alvarado L."/>
            <person name="Berlin A."/>
            <person name="Chapman S.B."/>
            <person name="Chen Z."/>
            <person name="Freedman E."/>
            <person name="Gellesch M."/>
            <person name="Goldberg J."/>
            <person name="Griggs A."/>
            <person name="Gujja S."/>
            <person name="Heilman E.R."/>
            <person name="Heiman D."/>
            <person name="Howarth C."/>
            <person name="Mehta T."/>
            <person name="Neiman D."/>
            <person name="Pearson M."/>
            <person name="Roberts A."/>
            <person name="Saif S."/>
            <person name="Shea T."/>
            <person name="Shenoy N."/>
            <person name="Sisk P."/>
            <person name="Stolte C."/>
            <person name="Sykes S."/>
            <person name="White J."/>
            <person name="Yandava C."/>
            <person name="Haas B."/>
            <person name="Henn M.R."/>
            <person name="Nusbaum C."/>
            <person name="Birren B."/>
        </authorList>
    </citation>
    <scope>NUCLEOTIDE SEQUENCE [LARGE SCALE GENOMIC DNA]</scope>
</reference>